<name>A0A0C3BK63_PILCF</name>
<protein>
    <submittedName>
        <fullName evidence="2">Uncharacterized protein</fullName>
    </submittedName>
</protein>
<proteinExistence type="predicted"/>
<dbReference type="HOGENOM" id="CLU_2386952_0_0_1"/>
<dbReference type="Proteomes" id="UP000054166">
    <property type="component" value="Unassembled WGS sequence"/>
</dbReference>
<feature type="compositionally biased region" description="Polar residues" evidence="1">
    <location>
        <begin position="74"/>
        <end position="83"/>
    </location>
</feature>
<feature type="compositionally biased region" description="Basic and acidic residues" evidence="1">
    <location>
        <begin position="85"/>
        <end position="94"/>
    </location>
</feature>
<keyword evidence="3" id="KW-1185">Reference proteome</keyword>
<gene>
    <name evidence="2" type="ORF">PILCRDRAFT_816003</name>
</gene>
<dbReference type="EMBL" id="KN832981">
    <property type="protein sequence ID" value="KIM86758.1"/>
    <property type="molecule type" value="Genomic_DNA"/>
</dbReference>
<organism evidence="2 3">
    <name type="scientific">Piloderma croceum (strain F 1598)</name>
    <dbReference type="NCBI Taxonomy" id="765440"/>
    <lineage>
        <taxon>Eukaryota</taxon>
        <taxon>Fungi</taxon>
        <taxon>Dikarya</taxon>
        <taxon>Basidiomycota</taxon>
        <taxon>Agaricomycotina</taxon>
        <taxon>Agaricomycetes</taxon>
        <taxon>Agaricomycetidae</taxon>
        <taxon>Atheliales</taxon>
        <taxon>Atheliaceae</taxon>
        <taxon>Piloderma</taxon>
    </lineage>
</organism>
<accession>A0A0C3BK63</accession>
<evidence type="ECO:0000256" key="1">
    <source>
        <dbReference type="SAM" id="MobiDB-lite"/>
    </source>
</evidence>
<reference evidence="3" key="2">
    <citation type="submission" date="2015-01" db="EMBL/GenBank/DDBJ databases">
        <title>Evolutionary Origins and Diversification of the Mycorrhizal Mutualists.</title>
        <authorList>
            <consortium name="DOE Joint Genome Institute"/>
            <consortium name="Mycorrhizal Genomics Consortium"/>
            <person name="Kohler A."/>
            <person name="Kuo A."/>
            <person name="Nagy L.G."/>
            <person name="Floudas D."/>
            <person name="Copeland A."/>
            <person name="Barry K.W."/>
            <person name="Cichocki N."/>
            <person name="Veneault-Fourrey C."/>
            <person name="LaButti K."/>
            <person name="Lindquist E.A."/>
            <person name="Lipzen A."/>
            <person name="Lundell T."/>
            <person name="Morin E."/>
            <person name="Murat C."/>
            <person name="Riley R."/>
            <person name="Ohm R."/>
            <person name="Sun H."/>
            <person name="Tunlid A."/>
            <person name="Henrissat B."/>
            <person name="Grigoriev I.V."/>
            <person name="Hibbett D.S."/>
            <person name="Martin F."/>
        </authorList>
    </citation>
    <scope>NUCLEOTIDE SEQUENCE [LARGE SCALE GENOMIC DNA]</scope>
    <source>
        <strain evidence="3">F 1598</strain>
    </source>
</reference>
<dbReference type="AlphaFoldDB" id="A0A0C3BK63"/>
<feature type="region of interest" description="Disordered" evidence="1">
    <location>
        <begin position="1"/>
        <end position="94"/>
    </location>
</feature>
<reference evidence="2 3" key="1">
    <citation type="submission" date="2014-04" db="EMBL/GenBank/DDBJ databases">
        <authorList>
            <consortium name="DOE Joint Genome Institute"/>
            <person name="Kuo A."/>
            <person name="Tarkka M."/>
            <person name="Buscot F."/>
            <person name="Kohler A."/>
            <person name="Nagy L.G."/>
            <person name="Floudas D."/>
            <person name="Copeland A."/>
            <person name="Barry K.W."/>
            <person name="Cichocki N."/>
            <person name="Veneault-Fourrey C."/>
            <person name="LaButti K."/>
            <person name="Lindquist E.A."/>
            <person name="Lipzen A."/>
            <person name="Lundell T."/>
            <person name="Morin E."/>
            <person name="Murat C."/>
            <person name="Sun H."/>
            <person name="Tunlid A."/>
            <person name="Henrissat B."/>
            <person name="Grigoriev I.V."/>
            <person name="Hibbett D.S."/>
            <person name="Martin F."/>
            <person name="Nordberg H.P."/>
            <person name="Cantor M.N."/>
            <person name="Hua S.X."/>
        </authorList>
    </citation>
    <scope>NUCLEOTIDE SEQUENCE [LARGE SCALE GENOMIC DNA]</scope>
    <source>
        <strain evidence="2 3">F 1598</strain>
    </source>
</reference>
<dbReference type="InParanoid" id="A0A0C3BK63"/>
<sequence>MSNESEDTKNLNPAQASEIADDKDINPAGKSNAKPDAVAPVSTAEARSEPSPKPAYLTKFPFKFKGRPDGFTGGSQTASSAIKNGTDKPGTKLK</sequence>
<evidence type="ECO:0000313" key="2">
    <source>
        <dbReference type="EMBL" id="KIM86758.1"/>
    </source>
</evidence>
<evidence type="ECO:0000313" key="3">
    <source>
        <dbReference type="Proteomes" id="UP000054166"/>
    </source>
</evidence>